<gene>
    <name evidence="2" type="ORF">A8O14_06065</name>
</gene>
<dbReference type="GO" id="GO:0016757">
    <property type="term" value="F:glycosyltransferase activity"/>
    <property type="evidence" value="ECO:0007669"/>
    <property type="project" value="InterPro"/>
</dbReference>
<keyword evidence="3" id="KW-1185">Reference proteome</keyword>
<proteinExistence type="predicted"/>
<dbReference type="PANTHER" id="PTHR46401:SF8">
    <property type="entry name" value="BLL6006 PROTEIN"/>
    <property type="match status" value="1"/>
</dbReference>
<dbReference type="InterPro" id="IPR001296">
    <property type="entry name" value="Glyco_trans_1"/>
</dbReference>
<evidence type="ECO:0000313" key="3">
    <source>
        <dbReference type="Proteomes" id="UP000078463"/>
    </source>
</evidence>
<dbReference type="AlphaFoldDB" id="A0A191UFJ7"/>
<dbReference type="EMBL" id="CP015922">
    <property type="protein sequence ID" value="ANI99681.1"/>
    <property type="molecule type" value="Genomic_DNA"/>
</dbReference>
<feature type="domain" description="Glycosyl transferase family 1" evidence="1">
    <location>
        <begin position="198"/>
        <end position="362"/>
    </location>
</feature>
<dbReference type="RefSeq" id="WP_068948692.1">
    <property type="nucleotide sequence ID" value="NZ_CP015922.1"/>
</dbReference>
<accession>A0A191UFJ7</accession>
<dbReference type="Gene3D" id="3.40.50.2000">
    <property type="entry name" value="Glycogen Phosphorylase B"/>
    <property type="match status" value="2"/>
</dbReference>
<protein>
    <submittedName>
        <fullName evidence="2">Transferase</fullName>
    </submittedName>
</protein>
<reference evidence="3" key="1">
    <citation type="submission" date="2016-05" db="EMBL/GenBank/DDBJ databases">
        <title>Polynucleobacter sp. QLW-P1FAT50C-4 genome.</title>
        <authorList>
            <person name="Hahn M.W."/>
        </authorList>
    </citation>
    <scope>NUCLEOTIDE SEQUENCE [LARGE SCALE GENOMIC DNA]</scope>
    <source>
        <strain evidence="3">QLW-P1FAT50C-4</strain>
    </source>
</reference>
<dbReference type="KEGG" id="pwu:A8O14_06065"/>
<dbReference type="OrthoDB" id="433681at2"/>
<evidence type="ECO:0000259" key="1">
    <source>
        <dbReference type="Pfam" id="PF00534"/>
    </source>
</evidence>
<dbReference type="STRING" id="1743168.A8O14_06065"/>
<sequence length="390" mass="44088">MRLLRVIPSISPATGGPIEALIQMQQGLGRLGIFLDVVSCDDPNSIYVKNTVLKRVNAVGPSQLGTYGFTPKLQPWLNENISAYDAMIVDGLWQYHSYSARKIAIIYQIPYFVYSHGMLDPYFNKAYPLKYFKKLLYWLLVERFVLKDAKAVIFTCEDEKLFARKSFVPYKANEAVSEFGYGLSDPPANGDHLAWQFLQKNPSLHNKRIVLFLSRIHEKKGCDLLLEAFARIVGGDEGLHLAMAGPDQNGWVEALKERAIVLGIDHKITWLGMLQGEDKWGAFYACEVFCLPSHQENFGIVVAEALGCGKPVLISDKVNIWHEIEVSQAGFVDEDTIEGTVLNLNRWLSLSKNEYDQMALRAKECFSDRFHIDKAANRLVEIICENTNNC</sequence>
<keyword evidence="2" id="KW-0808">Transferase</keyword>
<name>A0A191UFJ7_9BURK</name>
<organism evidence="2 3">
    <name type="scientific">Polynucleobacter wuianus</name>
    <dbReference type="NCBI Taxonomy" id="1743168"/>
    <lineage>
        <taxon>Bacteria</taxon>
        <taxon>Pseudomonadati</taxon>
        <taxon>Pseudomonadota</taxon>
        <taxon>Betaproteobacteria</taxon>
        <taxon>Burkholderiales</taxon>
        <taxon>Burkholderiaceae</taxon>
        <taxon>Polynucleobacter</taxon>
    </lineage>
</organism>
<dbReference type="PANTHER" id="PTHR46401">
    <property type="entry name" value="GLYCOSYLTRANSFERASE WBBK-RELATED"/>
    <property type="match status" value="1"/>
</dbReference>
<dbReference type="Proteomes" id="UP000078463">
    <property type="component" value="Chromosome"/>
</dbReference>
<dbReference type="SUPFAM" id="SSF53756">
    <property type="entry name" value="UDP-Glycosyltransferase/glycogen phosphorylase"/>
    <property type="match status" value="1"/>
</dbReference>
<dbReference type="Pfam" id="PF00534">
    <property type="entry name" value="Glycos_transf_1"/>
    <property type="match status" value="1"/>
</dbReference>
<evidence type="ECO:0000313" key="2">
    <source>
        <dbReference type="EMBL" id="ANI99681.1"/>
    </source>
</evidence>